<reference evidence="5 6" key="1">
    <citation type="journal article" date="2018" name="Cell">
        <title>The Chara Genome: Secondary Complexity and Implications for Plant Terrestrialization.</title>
        <authorList>
            <person name="Nishiyama T."/>
            <person name="Sakayama H."/>
            <person name="Vries J.D."/>
            <person name="Buschmann H."/>
            <person name="Saint-Marcoux D."/>
            <person name="Ullrich K.K."/>
            <person name="Haas F.B."/>
            <person name="Vanderstraeten L."/>
            <person name="Becker D."/>
            <person name="Lang D."/>
            <person name="Vosolsobe S."/>
            <person name="Rombauts S."/>
            <person name="Wilhelmsson P.K.I."/>
            <person name="Janitza P."/>
            <person name="Kern R."/>
            <person name="Heyl A."/>
            <person name="Rumpler F."/>
            <person name="Villalobos L.I.A.C."/>
            <person name="Clay J.M."/>
            <person name="Skokan R."/>
            <person name="Toyoda A."/>
            <person name="Suzuki Y."/>
            <person name="Kagoshima H."/>
            <person name="Schijlen E."/>
            <person name="Tajeshwar N."/>
            <person name="Catarino B."/>
            <person name="Hetherington A.J."/>
            <person name="Saltykova A."/>
            <person name="Bonnot C."/>
            <person name="Breuninger H."/>
            <person name="Symeonidi A."/>
            <person name="Radhakrishnan G.V."/>
            <person name="Van Nieuwerburgh F."/>
            <person name="Deforce D."/>
            <person name="Chang C."/>
            <person name="Karol K.G."/>
            <person name="Hedrich R."/>
            <person name="Ulvskov P."/>
            <person name="Glockner G."/>
            <person name="Delwiche C.F."/>
            <person name="Petrasek J."/>
            <person name="Van de Peer Y."/>
            <person name="Friml J."/>
            <person name="Beilby M."/>
            <person name="Dolan L."/>
            <person name="Kohara Y."/>
            <person name="Sugano S."/>
            <person name="Fujiyama A."/>
            <person name="Delaux P.-M."/>
            <person name="Quint M."/>
            <person name="TheiBen G."/>
            <person name="Hagemann M."/>
            <person name="Harholt J."/>
            <person name="Dunand C."/>
            <person name="Zachgo S."/>
            <person name="Langdale J."/>
            <person name="Maumus F."/>
            <person name="Straeten D.V.D."/>
            <person name="Gould S.B."/>
            <person name="Rensing S.A."/>
        </authorList>
    </citation>
    <scope>NUCLEOTIDE SEQUENCE [LARGE SCALE GENOMIC DNA]</scope>
    <source>
        <strain evidence="5 6">S276</strain>
    </source>
</reference>
<feature type="signal peptide" evidence="3">
    <location>
        <begin position="1"/>
        <end position="22"/>
    </location>
</feature>
<comment type="caution">
    <text evidence="5">The sequence shown here is derived from an EMBL/GenBank/DDBJ whole genome shotgun (WGS) entry which is preliminary data.</text>
</comment>
<dbReference type="Pfam" id="PF05368">
    <property type="entry name" value="NmrA"/>
    <property type="match status" value="1"/>
</dbReference>
<evidence type="ECO:0000256" key="2">
    <source>
        <dbReference type="ARBA" id="ARBA00022857"/>
    </source>
</evidence>
<feature type="chain" id="PRO_5017444014" description="NmrA-like domain-containing protein" evidence="3">
    <location>
        <begin position="23"/>
        <end position="299"/>
    </location>
</feature>
<dbReference type="EMBL" id="BFEA01000056">
    <property type="protein sequence ID" value="GBG65000.1"/>
    <property type="molecule type" value="Genomic_DNA"/>
</dbReference>
<accession>A0A388K4L4</accession>
<dbReference type="SUPFAM" id="SSF51735">
    <property type="entry name" value="NAD(P)-binding Rossmann-fold domains"/>
    <property type="match status" value="1"/>
</dbReference>
<dbReference type="PANTHER" id="PTHR42748">
    <property type="entry name" value="NITROGEN METABOLITE REPRESSION PROTEIN NMRA FAMILY MEMBER"/>
    <property type="match status" value="1"/>
</dbReference>
<dbReference type="Proteomes" id="UP000265515">
    <property type="component" value="Unassembled WGS sequence"/>
</dbReference>
<keyword evidence="2" id="KW-0521">NADP</keyword>
<gene>
    <name evidence="5" type="ORF">CBR_g48748</name>
</gene>
<protein>
    <recommendedName>
        <fullName evidence="4">NmrA-like domain-containing protein</fullName>
    </recommendedName>
</protein>
<dbReference type="CDD" id="cd05251">
    <property type="entry name" value="NmrA_like_SDR_a"/>
    <property type="match status" value="1"/>
</dbReference>
<keyword evidence="3" id="KW-0732">Signal</keyword>
<dbReference type="InterPro" id="IPR051164">
    <property type="entry name" value="NmrA-like_oxidored"/>
</dbReference>
<evidence type="ECO:0000256" key="3">
    <source>
        <dbReference type="SAM" id="SignalP"/>
    </source>
</evidence>
<organism evidence="5 6">
    <name type="scientific">Chara braunii</name>
    <name type="common">Braun's stonewort</name>
    <dbReference type="NCBI Taxonomy" id="69332"/>
    <lineage>
        <taxon>Eukaryota</taxon>
        <taxon>Viridiplantae</taxon>
        <taxon>Streptophyta</taxon>
        <taxon>Charophyceae</taxon>
        <taxon>Charales</taxon>
        <taxon>Characeae</taxon>
        <taxon>Chara</taxon>
    </lineage>
</organism>
<dbReference type="STRING" id="69332.A0A388K4L4"/>
<dbReference type="InterPro" id="IPR036291">
    <property type="entry name" value="NAD(P)-bd_dom_sf"/>
</dbReference>
<dbReference type="PANTHER" id="PTHR42748:SF7">
    <property type="entry name" value="NMRA LIKE REDOX SENSOR 1-RELATED"/>
    <property type="match status" value="1"/>
</dbReference>
<proteinExistence type="inferred from homology"/>
<feature type="domain" description="NmrA-like" evidence="4">
    <location>
        <begin position="20"/>
        <end position="294"/>
    </location>
</feature>
<dbReference type="Gene3D" id="3.90.25.10">
    <property type="entry name" value="UDP-galactose 4-epimerase, domain 1"/>
    <property type="match status" value="1"/>
</dbReference>
<dbReference type="OrthoDB" id="2014391at2759"/>
<sequence length="299" mass="33907">MLFGYLAIWLLGYLAIWRTEQGGSVVKHLLEDGKYAVRGVTRNVESAKSKKLAAMGVEMVAADQSNYDQVKAAFKDAYAAFVVTFFWDPASMGKEQERGGMAAKAAKEAGVTHYLWSTLPNVEEQSGGKWHVPHFTDKAKVEPIIRGLGFKYHTFISPNFYYSNFKAFGMAREREDGSVAFLMPHYDANTVHSGYDVDDMGLPIPNVLDHPEEYHDKYIVYEGFTAPIKEWLHIFTKVTGKSAVLDPVPPNDYVEELVQMFGWFKESGYYGKLDRTASVDAAFPRPLTTWKEYLLHKWD</sequence>
<evidence type="ECO:0000259" key="4">
    <source>
        <dbReference type="Pfam" id="PF05368"/>
    </source>
</evidence>
<dbReference type="Gene3D" id="3.40.50.720">
    <property type="entry name" value="NAD(P)-binding Rossmann-like Domain"/>
    <property type="match status" value="1"/>
</dbReference>
<name>A0A388K4L4_CHABU</name>
<evidence type="ECO:0000313" key="5">
    <source>
        <dbReference type="EMBL" id="GBG65000.1"/>
    </source>
</evidence>
<keyword evidence="6" id="KW-1185">Reference proteome</keyword>
<comment type="similarity">
    <text evidence="1">Belongs to the NmrA-type oxidoreductase family.</text>
</comment>
<evidence type="ECO:0000256" key="1">
    <source>
        <dbReference type="ARBA" id="ARBA00006328"/>
    </source>
</evidence>
<dbReference type="InterPro" id="IPR008030">
    <property type="entry name" value="NmrA-like"/>
</dbReference>
<dbReference type="AlphaFoldDB" id="A0A388K4L4"/>
<evidence type="ECO:0000313" key="6">
    <source>
        <dbReference type="Proteomes" id="UP000265515"/>
    </source>
</evidence>
<dbReference type="Gramene" id="GBG65000">
    <property type="protein sequence ID" value="GBG65000"/>
    <property type="gene ID" value="CBR_g48748"/>
</dbReference>